<protein>
    <submittedName>
        <fullName evidence="1">Uncharacterized protein</fullName>
    </submittedName>
</protein>
<organism evidence="1 2">
    <name type="scientific">Cercophora scortea</name>
    <dbReference type="NCBI Taxonomy" id="314031"/>
    <lineage>
        <taxon>Eukaryota</taxon>
        <taxon>Fungi</taxon>
        <taxon>Dikarya</taxon>
        <taxon>Ascomycota</taxon>
        <taxon>Pezizomycotina</taxon>
        <taxon>Sordariomycetes</taxon>
        <taxon>Sordariomycetidae</taxon>
        <taxon>Sordariales</taxon>
        <taxon>Lasiosphaeriaceae</taxon>
        <taxon>Cercophora</taxon>
    </lineage>
</organism>
<reference evidence="1" key="1">
    <citation type="journal article" date="2023" name="Mol. Phylogenet. Evol.">
        <title>Genome-scale phylogeny and comparative genomics of the fungal order Sordariales.</title>
        <authorList>
            <person name="Hensen N."/>
            <person name="Bonometti L."/>
            <person name="Westerberg I."/>
            <person name="Brannstrom I.O."/>
            <person name="Guillou S."/>
            <person name="Cros-Aarteil S."/>
            <person name="Calhoun S."/>
            <person name="Haridas S."/>
            <person name="Kuo A."/>
            <person name="Mondo S."/>
            <person name="Pangilinan J."/>
            <person name="Riley R."/>
            <person name="LaButti K."/>
            <person name="Andreopoulos B."/>
            <person name="Lipzen A."/>
            <person name="Chen C."/>
            <person name="Yan M."/>
            <person name="Daum C."/>
            <person name="Ng V."/>
            <person name="Clum A."/>
            <person name="Steindorff A."/>
            <person name="Ohm R.A."/>
            <person name="Martin F."/>
            <person name="Silar P."/>
            <person name="Natvig D.O."/>
            <person name="Lalanne C."/>
            <person name="Gautier V."/>
            <person name="Ament-Velasquez S.L."/>
            <person name="Kruys A."/>
            <person name="Hutchinson M.I."/>
            <person name="Powell A.J."/>
            <person name="Barry K."/>
            <person name="Miller A.N."/>
            <person name="Grigoriev I.V."/>
            <person name="Debuchy R."/>
            <person name="Gladieux P."/>
            <person name="Hiltunen Thoren M."/>
            <person name="Johannesson H."/>
        </authorList>
    </citation>
    <scope>NUCLEOTIDE SEQUENCE</scope>
    <source>
        <strain evidence="1">SMH4131-1</strain>
    </source>
</reference>
<reference evidence="1" key="2">
    <citation type="submission" date="2023-06" db="EMBL/GenBank/DDBJ databases">
        <authorList>
            <consortium name="Lawrence Berkeley National Laboratory"/>
            <person name="Haridas S."/>
            <person name="Hensen N."/>
            <person name="Bonometti L."/>
            <person name="Westerberg I."/>
            <person name="Brannstrom I.O."/>
            <person name="Guillou S."/>
            <person name="Cros-Aarteil S."/>
            <person name="Calhoun S."/>
            <person name="Kuo A."/>
            <person name="Mondo S."/>
            <person name="Pangilinan J."/>
            <person name="Riley R."/>
            <person name="Labutti K."/>
            <person name="Andreopoulos B."/>
            <person name="Lipzen A."/>
            <person name="Chen C."/>
            <person name="Yanf M."/>
            <person name="Daum C."/>
            <person name="Ng V."/>
            <person name="Clum A."/>
            <person name="Steindorff A."/>
            <person name="Ohm R."/>
            <person name="Martin F."/>
            <person name="Silar P."/>
            <person name="Natvig D."/>
            <person name="Lalanne C."/>
            <person name="Gautier V."/>
            <person name="Ament-Velasquez S.L."/>
            <person name="Kruys A."/>
            <person name="Hutchinson M.I."/>
            <person name="Powell A.J."/>
            <person name="Barry K."/>
            <person name="Miller A.N."/>
            <person name="Grigoriev I.V."/>
            <person name="Debuchy R."/>
            <person name="Gladieux P."/>
            <person name="Thoren M.H."/>
            <person name="Johannesson H."/>
        </authorList>
    </citation>
    <scope>NUCLEOTIDE SEQUENCE</scope>
    <source>
        <strain evidence="1">SMH4131-1</strain>
    </source>
</reference>
<proteinExistence type="predicted"/>
<evidence type="ECO:0000313" key="1">
    <source>
        <dbReference type="EMBL" id="KAK3320828.1"/>
    </source>
</evidence>
<accession>A0AAE0I989</accession>
<dbReference type="EMBL" id="JAUEPO010000005">
    <property type="protein sequence ID" value="KAK3320828.1"/>
    <property type="molecule type" value="Genomic_DNA"/>
</dbReference>
<comment type="caution">
    <text evidence="1">The sequence shown here is derived from an EMBL/GenBank/DDBJ whole genome shotgun (WGS) entry which is preliminary data.</text>
</comment>
<gene>
    <name evidence="1" type="ORF">B0T19DRAFT_249941</name>
</gene>
<name>A0AAE0I989_9PEZI</name>
<sequence>MELSAHLRVLGDPRAASFRFFSFLFPFVTLFPCPARWVTKCFPRPSAHADTLGTGDIVVQPLCSSSNRWRTPVRGPANRDASVASQATDTVSRVRGRVSGETAIQSSPLLGASGVVVFVHQWTSPSSCRRGLSLNNSTCPSKLSLRYEERRRDFITQVRIGNSRSRFSGKDFWSCCSDPSPLQLASRYMYTCVRCVSSKLKKMGPCMMARPLCAACHGKIQSRREFVHYREPLKHSNL</sequence>
<dbReference type="Proteomes" id="UP001286456">
    <property type="component" value="Unassembled WGS sequence"/>
</dbReference>
<dbReference type="AlphaFoldDB" id="A0AAE0I989"/>
<keyword evidence="2" id="KW-1185">Reference proteome</keyword>
<evidence type="ECO:0000313" key="2">
    <source>
        <dbReference type="Proteomes" id="UP001286456"/>
    </source>
</evidence>